<dbReference type="RefSeq" id="WP_353932875.1">
    <property type="nucleotide sequence ID" value="NZ_CP150886.1"/>
</dbReference>
<name>A0ABZ2UYH0_9CYAN</name>
<protein>
    <submittedName>
        <fullName evidence="6">TetR/AcrR family transcriptional regulator</fullName>
    </submittedName>
</protein>
<dbReference type="PANTHER" id="PTHR30055:SF234">
    <property type="entry name" value="HTH-TYPE TRANSCRIPTIONAL REGULATOR BETI"/>
    <property type="match status" value="1"/>
</dbReference>
<dbReference type="PANTHER" id="PTHR30055">
    <property type="entry name" value="HTH-TYPE TRANSCRIPTIONAL REGULATOR RUTR"/>
    <property type="match status" value="1"/>
</dbReference>
<dbReference type="InterPro" id="IPR001647">
    <property type="entry name" value="HTH_TetR"/>
</dbReference>
<feature type="DNA-binding region" description="H-T-H motif" evidence="4">
    <location>
        <begin position="33"/>
        <end position="52"/>
    </location>
</feature>
<dbReference type="InterPro" id="IPR009057">
    <property type="entry name" value="Homeodomain-like_sf"/>
</dbReference>
<evidence type="ECO:0000256" key="2">
    <source>
        <dbReference type="ARBA" id="ARBA00023125"/>
    </source>
</evidence>
<keyword evidence="2 4" id="KW-0238">DNA-binding</keyword>
<dbReference type="Pfam" id="PF00440">
    <property type="entry name" value="TetR_N"/>
    <property type="match status" value="1"/>
</dbReference>
<keyword evidence="1" id="KW-0805">Transcription regulation</keyword>
<evidence type="ECO:0000313" key="7">
    <source>
        <dbReference type="Proteomes" id="UP001483337"/>
    </source>
</evidence>
<evidence type="ECO:0000313" key="6">
    <source>
        <dbReference type="EMBL" id="WZB89979.1"/>
    </source>
</evidence>
<dbReference type="InterPro" id="IPR023772">
    <property type="entry name" value="DNA-bd_HTH_TetR-type_CS"/>
</dbReference>
<evidence type="ECO:0000256" key="4">
    <source>
        <dbReference type="PROSITE-ProRule" id="PRU00335"/>
    </source>
</evidence>
<keyword evidence="7" id="KW-1185">Reference proteome</keyword>
<feature type="domain" description="HTH tetR-type" evidence="5">
    <location>
        <begin position="10"/>
        <end position="70"/>
    </location>
</feature>
<accession>A0ABZ2UYH0</accession>
<dbReference type="InterPro" id="IPR041586">
    <property type="entry name" value="PsrA_TetR_C"/>
</dbReference>
<keyword evidence="3" id="KW-0804">Transcription</keyword>
<dbReference type="Pfam" id="PF17939">
    <property type="entry name" value="TetR_C_30"/>
    <property type="match status" value="1"/>
</dbReference>
<dbReference type="SUPFAM" id="SSF48498">
    <property type="entry name" value="Tetracyclin repressor-like, C-terminal domain"/>
    <property type="match status" value="1"/>
</dbReference>
<dbReference type="Proteomes" id="UP001483337">
    <property type="component" value="Chromosome"/>
</dbReference>
<dbReference type="PROSITE" id="PS01081">
    <property type="entry name" value="HTH_TETR_1"/>
    <property type="match status" value="1"/>
</dbReference>
<dbReference type="SUPFAM" id="SSF46689">
    <property type="entry name" value="Homeodomain-like"/>
    <property type="match status" value="1"/>
</dbReference>
<dbReference type="PRINTS" id="PR00455">
    <property type="entry name" value="HTHTETR"/>
</dbReference>
<dbReference type="InterPro" id="IPR050109">
    <property type="entry name" value="HTH-type_TetR-like_transc_reg"/>
</dbReference>
<evidence type="ECO:0000259" key="5">
    <source>
        <dbReference type="PROSITE" id="PS50977"/>
    </source>
</evidence>
<dbReference type="EMBL" id="CP150886">
    <property type="protein sequence ID" value="WZB89979.1"/>
    <property type="molecule type" value="Genomic_DNA"/>
</dbReference>
<organism evidence="6 7">
    <name type="scientific">Okeanomitos corallinicola TIOX110</name>
    <dbReference type="NCBI Taxonomy" id="3133117"/>
    <lineage>
        <taxon>Bacteria</taxon>
        <taxon>Bacillati</taxon>
        <taxon>Cyanobacteriota</taxon>
        <taxon>Cyanophyceae</taxon>
        <taxon>Nostocales</taxon>
        <taxon>Aphanizomenonaceae</taxon>
        <taxon>Okeanomitos</taxon>
    </lineage>
</organism>
<dbReference type="Gene3D" id="1.10.357.10">
    <property type="entry name" value="Tetracycline Repressor, domain 2"/>
    <property type="match status" value="1"/>
</dbReference>
<evidence type="ECO:0000256" key="1">
    <source>
        <dbReference type="ARBA" id="ARBA00023015"/>
    </source>
</evidence>
<sequence>MQKIVVSLTTDTKEQIISVAERLFAERGFAGTTLRNLVSEAGVNLAAVHYHFGSKEDLFRSVVARFARPLVEQELALLEQLQAGQEMPSVEAILTALIKPNLEILAQDKDNLLVRAQFMGRCQTEPEPIKSIAAGEFAVSTKAFLDVLQRALPEQSRSQINWKFDLVIAALIRVLAEAGQPFALLQNTNSQDIQNATERLVKFLSPGMQC</sequence>
<proteinExistence type="predicted"/>
<gene>
    <name evidence="6" type="ORF">WJM97_09910</name>
</gene>
<dbReference type="PROSITE" id="PS50977">
    <property type="entry name" value="HTH_TETR_2"/>
    <property type="match status" value="1"/>
</dbReference>
<evidence type="ECO:0000256" key="3">
    <source>
        <dbReference type="ARBA" id="ARBA00023163"/>
    </source>
</evidence>
<dbReference type="InterPro" id="IPR036271">
    <property type="entry name" value="Tet_transcr_reg_TetR-rel_C_sf"/>
</dbReference>
<reference evidence="6 7" key="1">
    <citation type="submission" date="2024-04" db="EMBL/GenBank/DDBJ databases">
        <title>Okeanomitos corallinicola gen. &amp; sp. nov. (Nostocales, Cyanobacteria), a new toxic marine heterocyst-forming cyanobacterium from a coral reef.</title>
        <authorList>
            <person name="Li H."/>
            <person name="Li R."/>
            <person name="Kang J."/>
            <person name="Hii K.S."/>
            <person name="Mohamed H.F."/>
            <person name="Xu X."/>
            <person name="Luo Z."/>
        </authorList>
    </citation>
    <scope>NUCLEOTIDE SEQUENCE [LARGE SCALE GENOMIC DNA]</scope>
    <source>
        <strain evidence="6 7">TIOX110</strain>
    </source>
</reference>